<keyword evidence="8" id="KW-1185">Reference proteome</keyword>
<evidence type="ECO:0000256" key="3">
    <source>
        <dbReference type="ARBA" id="ARBA00022645"/>
    </source>
</evidence>
<dbReference type="PANTHER" id="PTHR11802:SF113">
    <property type="entry name" value="SERINE CARBOXYPEPTIDASE CTSA-4.1"/>
    <property type="match status" value="1"/>
</dbReference>
<dbReference type="GO" id="GO:0004185">
    <property type="term" value="F:serine-type carboxypeptidase activity"/>
    <property type="evidence" value="ECO:0007669"/>
    <property type="project" value="UniProtKB-EC"/>
</dbReference>
<name>A0A8H4VCX7_9HYPO</name>
<dbReference type="InterPro" id="IPR001563">
    <property type="entry name" value="Peptidase_S10"/>
</dbReference>
<dbReference type="Gene3D" id="3.40.50.1820">
    <property type="entry name" value="alpha/beta hydrolase"/>
    <property type="match status" value="1"/>
</dbReference>
<protein>
    <recommendedName>
        <fullName evidence="2">carboxypeptidase C</fullName>
        <ecNumber evidence="2">3.4.16.5</ecNumber>
    </recommendedName>
</protein>
<dbReference type="EC" id="3.4.16.5" evidence="2"/>
<keyword evidence="3 7" id="KW-0121">Carboxypeptidase</keyword>
<dbReference type="OrthoDB" id="443318at2759"/>
<evidence type="ECO:0000256" key="1">
    <source>
        <dbReference type="ARBA" id="ARBA00009431"/>
    </source>
</evidence>
<evidence type="ECO:0000256" key="5">
    <source>
        <dbReference type="ARBA" id="ARBA00022801"/>
    </source>
</evidence>
<dbReference type="Pfam" id="PF00450">
    <property type="entry name" value="Peptidase_S10"/>
    <property type="match status" value="1"/>
</dbReference>
<evidence type="ECO:0000313" key="8">
    <source>
        <dbReference type="Proteomes" id="UP000562929"/>
    </source>
</evidence>
<dbReference type="InterPro" id="IPR029058">
    <property type="entry name" value="AB_hydrolase_fold"/>
</dbReference>
<comment type="similarity">
    <text evidence="1">Belongs to the peptidase S10 family.</text>
</comment>
<proteinExistence type="inferred from homology"/>
<dbReference type="Gene3D" id="1.10.287.410">
    <property type="match status" value="1"/>
</dbReference>
<dbReference type="PANTHER" id="PTHR11802">
    <property type="entry name" value="SERINE PROTEASE FAMILY S10 SERINE CARBOXYPEPTIDASE"/>
    <property type="match status" value="1"/>
</dbReference>
<keyword evidence="6" id="KW-0325">Glycoprotein</keyword>
<comment type="caution">
    <text evidence="7">The sequence shown here is derived from an EMBL/GenBank/DDBJ whole genome shotgun (WGS) entry which is preliminary data.</text>
</comment>
<dbReference type="EMBL" id="JAACLJ010000005">
    <property type="protein sequence ID" value="KAF4586065.1"/>
    <property type="molecule type" value="Genomic_DNA"/>
</dbReference>
<keyword evidence="4" id="KW-0645">Protease</keyword>
<accession>A0A8H4VCX7</accession>
<dbReference type="Proteomes" id="UP000562929">
    <property type="component" value="Unassembled WGS sequence"/>
</dbReference>
<evidence type="ECO:0000256" key="6">
    <source>
        <dbReference type="ARBA" id="ARBA00023180"/>
    </source>
</evidence>
<sequence>MAKNIPVKAPASQLADLTGQAGPFDTSTLGIDKVKQFSGYLDDDTKDKHLFYWFFESRGDPANDPVVLWLEGGPACSSMISVFESIGPARIEKDLSLKPNPFSWTQRASIIFLDSPVNTGFSSSSEAINSTADGAKDLLAAMTLFFDKFPQYGKQSFFLAGNSIAAMDVSELAAEIISHPQQKIINLKGAILANGVIDYKTQHLAIRPMVCGEGGHPPVLTKKECQALAAEEPGCQKMIQACYDNETDEALCQKASARCSPEKLSALLDHQGTNRFNVHEPCTGDADNSCNAASGQIEPFMNQPDVIKTLGVLGDKNRDYCSVEASKNITDAGDQVRPHQRRLAKVLDMKIPVLAYAGDGDLIGNWLGIRDWTNALEWSGHDAFEKAELKPLKLSSSGRQYGEIKSARGLTYGRVFKAGFSAALDQPEAVLDLFERFTHGEWNSE</sequence>
<evidence type="ECO:0000256" key="2">
    <source>
        <dbReference type="ARBA" id="ARBA00012446"/>
    </source>
</evidence>
<gene>
    <name evidence="7" type="ORF">GQ602_005370</name>
</gene>
<evidence type="ECO:0000256" key="4">
    <source>
        <dbReference type="ARBA" id="ARBA00022670"/>
    </source>
</evidence>
<dbReference type="SUPFAM" id="SSF53474">
    <property type="entry name" value="alpha/beta-Hydrolases"/>
    <property type="match status" value="1"/>
</dbReference>
<keyword evidence="5" id="KW-0378">Hydrolase</keyword>
<dbReference type="AlphaFoldDB" id="A0A8H4VCX7"/>
<organism evidence="7 8">
    <name type="scientific">Ophiocordyceps camponoti-floridani</name>
    <dbReference type="NCBI Taxonomy" id="2030778"/>
    <lineage>
        <taxon>Eukaryota</taxon>
        <taxon>Fungi</taxon>
        <taxon>Dikarya</taxon>
        <taxon>Ascomycota</taxon>
        <taxon>Pezizomycotina</taxon>
        <taxon>Sordariomycetes</taxon>
        <taxon>Hypocreomycetidae</taxon>
        <taxon>Hypocreales</taxon>
        <taxon>Ophiocordycipitaceae</taxon>
        <taxon>Ophiocordyceps</taxon>
    </lineage>
</organism>
<evidence type="ECO:0000313" key="7">
    <source>
        <dbReference type="EMBL" id="KAF4586065.1"/>
    </source>
</evidence>
<dbReference type="GO" id="GO:0006508">
    <property type="term" value="P:proteolysis"/>
    <property type="evidence" value="ECO:0007669"/>
    <property type="project" value="UniProtKB-KW"/>
</dbReference>
<reference evidence="7 8" key="1">
    <citation type="journal article" date="2020" name="G3 (Bethesda)">
        <title>Genetic Underpinnings of Host Manipulation by Ophiocordyceps as Revealed by Comparative Transcriptomics.</title>
        <authorList>
            <person name="Will I."/>
            <person name="Das B."/>
            <person name="Trinh T."/>
            <person name="Brachmann A."/>
            <person name="Ohm R.A."/>
            <person name="de Bekker C."/>
        </authorList>
    </citation>
    <scope>NUCLEOTIDE SEQUENCE [LARGE SCALE GENOMIC DNA]</scope>
    <source>
        <strain evidence="7 8">EC05</strain>
    </source>
</reference>
<dbReference type="PRINTS" id="PR00724">
    <property type="entry name" value="CRBOXYPTASEC"/>
</dbReference>
<dbReference type="GO" id="GO:0000324">
    <property type="term" value="C:fungal-type vacuole"/>
    <property type="evidence" value="ECO:0007669"/>
    <property type="project" value="TreeGrafter"/>
</dbReference>